<keyword evidence="3" id="KW-1185">Reference proteome</keyword>
<feature type="region of interest" description="Disordered" evidence="1">
    <location>
        <begin position="111"/>
        <end position="134"/>
    </location>
</feature>
<reference evidence="2" key="1">
    <citation type="submission" date="2023-03" db="EMBL/GenBank/DDBJ databases">
        <title>Chromosome-scale reference genome and RAD-based genetic map of yellow starthistle (Centaurea solstitialis) reveal putative structural variation and QTLs associated with invader traits.</title>
        <authorList>
            <person name="Reatini B."/>
            <person name="Cang F.A."/>
            <person name="Jiang Q."/>
            <person name="Mckibben M.T.W."/>
            <person name="Barker M.S."/>
            <person name="Rieseberg L.H."/>
            <person name="Dlugosch K.M."/>
        </authorList>
    </citation>
    <scope>NUCLEOTIDE SEQUENCE</scope>
    <source>
        <strain evidence="2">CAN-66</strain>
        <tissue evidence="2">Leaf</tissue>
    </source>
</reference>
<accession>A0AA38T2Z2</accession>
<organism evidence="2 3">
    <name type="scientific">Centaurea solstitialis</name>
    <name type="common">yellow star-thistle</name>
    <dbReference type="NCBI Taxonomy" id="347529"/>
    <lineage>
        <taxon>Eukaryota</taxon>
        <taxon>Viridiplantae</taxon>
        <taxon>Streptophyta</taxon>
        <taxon>Embryophyta</taxon>
        <taxon>Tracheophyta</taxon>
        <taxon>Spermatophyta</taxon>
        <taxon>Magnoliopsida</taxon>
        <taxon>eudicotyledons</taxon>
        <taxon>Gunneridae</taxon>
        <taxon>Pentapetalae</taxon>
        <taxon>asterids</taxon>
        <taxon>campanulids</taxon>
        <taxon>Asterales</taxon>
        <taxon>Asteraceae</taxon>
        <taxon>Carduoideae</taxon>
        <taxon>Cardueae</taxon>
        <taxon>Centaureinae</taxon>
        <taxon>Centaurea</taxon>
    </lineage>
</organism>
<evidence type="ECO:0000256" key="1">
    <source>
        <dbReference type="SAM" id="MobiDB-lite"/>
    </source>
</evidence>
<name>A0AA38T2Z2_9ASTR</name>
<comment type="caution">
    <text evidence="2">The sequence shown here is derived from an EMBL/GenBank/DDBJ whole genome shotgun (WGS) entry which is preliminary data.</text>
</comment>
<dbReference type="Proteomes" id="UP001172457">
    <property type="component" value="Chromosome 5"/>
</dbReference>
<dbReference type="EMBL" id="JARYMX010000005">
    <property type="protein sequence ID" value="KAJ9547090.1"/>
    <property type="molecule type" value="Genomic_DNA"/>
</dbReference>
<evidence type="ECO:0000313" key="2">
    <source>
        <dbReference type="EMBL" id="KAJ9547090.1"/>
    </source>
</evidence>
<dbReference type="AlphaFoldDB" id="A0AA38T2Z2"/>
<sequence>MGDDGPVGASSPTPFFQFWASINPQTQKQSEAGKFCGPHSDIGFFNPPMTRVHKLGGQTPPGKEASIFGHFVIHKAFNEHLNSSIDLTLFVDHNDISSSISMLALMTEIDDDSSNLPPPKSSFPNTTSLSQPSMETDLSCFCPPVGKEIDAIESQ</sequence>
<protein>
    <submittedName>
        <fullName evidence="2">Uncharacterized protein</fullName>
    </submittedName>
</protein>
<gene>
    <name evidence="2" type="ORF">OSB04_019633</name>
</gene>
<evidence type="ECO:0000313" key="3">
    <source>
        <dbReference type="Proteomes" id="UP001172457"/>
    </source>
</evidence>
<feature type="compositionally biased region" description="Polar residues" evidence="1">
    <location>
        <begin position="122"/>
        <end position="134"/>
    </location>
</feature>
<proteinExistence type="predicted"/>